<comment type="caution">
    <text evidence="12">Lacks conserved residue(s) required for the propagation of feature annotation.</text>
</comment>
<comment type="similarity">
    <text evidence="11 12">Belongs to the ribose-phosphate pyrophosphokinase family. Class I subfamily.</text>
</comment>
<dbReference type="EMBL" id="CP033165">
    <property type="protein sequence ID" value="QGH01981.1"/>
    <property type="molecule type" value="Genomic_DNA"/>
</dbReference>
<keyword evidence="12" id="KW-0963">Cytoplasm</keyword>
<dbReference type="GO" id="GO:0000287">
    <property type="term" value="F:magnesium ion binding"/>
    <property type="evidence" value="ECO:0007669"/>
    <property type="project" value="UniProtKB-UniRule"/>
</dbReference>
<evidence type="ECO:0000256" key="10">
    <source>
        <dbReference type="ARBA" id="ARBA00054914"/>
    </source>
</evidence>
<dbReference type="GO" id="GO:0005524">
    <property type="term" value="F:ATP binding"/>
    <property type="evidence" value="ECO:0007669"/>
    <property type="project" value="UniProtKB-KW"/>
</dbReference>
<dbReference type="InterPro" id="IPR005946">
    <property type="entry name" value="Rib-P_diPkinase"/>
</dbReference>
<evidence type="ECO:0000256" key="12">
    <source>
        <dbReference type="HAMAP-Rule" id="MF_00583"/>
    </source>
</evidence>
<dbReference type="InterPro" id="IPR000842">
    <property type="entry name" value="PRib_PP_synth_CS"/>
</dbReference>
<protein>
    <recommendedName>
        <fullName evidence="12">Putative ribose-phosphate pyrophosphokinase</fullName>
        <shortName evidence="12">RPPK</shortName>
        <ecNumber evidence="12">2.7.6.1</ecNumber>
    </recommendedName>
    <alternativeName>
        <fullName evidence="12">5-phospho-D-ribosyl alpha-1-diphosphate synthase</fullName>
    </alternativeName>
    <alternativeName>
        <fullName evidence="12">Phosphoribosyl diphosphate synthase</fullName>
    </alternativeName>
    <alternativeName>
        <fullName evidence="12">Phosphoribosyl pyrophosphate synthase</fullName>
        <shortName evidence="12">P-Rib-PP synthase</shortName>
        <shortName evidence="12">PRPP synthase</shortName>
        <shortName evidence="12">PRPPase</shortName>
    </alternativeName>
</protein>
<evidence type="ECO:0000256" key="8">
    <source>
        <dbReference type="ARBA" id="ARBA00022842"/>
    </source>
</evidence>
<keyword evidence="6 12" id="KW-0418">Kinase</keyword>
<dbReference type="PANTHER" id="PTHR10210">
    <property type="entry name" value="RIBOSE-PHOSPHATE DIPHOSPHOKINASE FAMILY MEMBER"/>
    <property type="match status" value="1"/>
</dbReference>
<dbReference type="SUPFAM" id="SSF53271">
    <property type="entry name" value="PRTase-like"/>
    <property type="match status" value="2"/>
</dbReference>
<dbReference type="InterPro" id="IPR029057">
    <property type="entry name" value="PRTase-like"/>
</dbReference>
<dbReference type="NCBIfam" id="NF002686">
    <property type="entry name" value="PRK02458.1"/>
    <property type="match status" value="1"/>
</dbReference>
<feature type="binding site" evidence="12">
    <location>
        <position position="136"/>
    </location>
    <ligand>
        <name>Mg(2+)</name>
        <dbReference type="ChEBI" id="CHEBI:18420"/>
    </ligand>
</feature>
<keyword evidence="3 12" id="KW-0479">Metal-binding</keyword>
<comment type="caution">
    <text evidence="12">Part of a set of proteins in which some residues (ACT_SITE, NP_BIND, REGION and BINDING) are not conserved.</text>
</comment>
<evidence type="ECO:0000256" key="7">
    <source>
        <dbReference type="ARBA" id="ARBA00022840"/>
    </source>
</evidence>
<dbReference type="NCBIfam" id="NF002320">
    <property type="entry name" value="PRK01259.1"/>
    <property type="match status" value="1"/>
</dbReference>
<dbReference type="FunFam" id="3.40.50.2020:FF:000001">
    <property type="entry name" value="Ribose-phosphate pyrophosphokinase"/>
    <property type="match status" value="1"/>
</dbReference>
<keyword evidence="4 12" id="KW-0545">Nucleotide biosynthesis</keyword>
<dbReference type="CDD" id="cd06223">
    <property type="entry name" value="PRTases_typeI"/>
    <property type="match status" value="1"/>
</dbReference>
<dbReference type="Gene3D" id="3.40.50.2020">
    <property type="match status" value="2"/>
</dbReference>
<feature type="binding site" evidence="12">
    <location>
        <position position="225"/>
    </location>
    <ligand>
        <name>D-ribose 5-phosphate</name>
        <dbReference type="ChEBI" id="CHEBI:78346"/>
    </ligand>
</feature>
<evidence type="ECO:0000256" key="4">
    <source>
        <dbReference type="ARBA" id="ARBA00022727"/>
    </source>
</evidence>
<dbReference type="Proteomes" id="UP000347383">
    <property type="component" value="Chromosome"/>
</dbReference>
<sequence length="326" mass="35643">MTERYADKQIKLFSLTSNLPIAEKISKASGIPLGKISSRQFSDGEIMINIEETVRGDDLYIIQSTSFPVNDNLWELLIMIDACKRASANTVNIVLPYFGYSRQDRVAKSREPITAKLVANMLTKAGIDRVVTLDLHAVQVQGFFDIPVDNLFTVPLFAEHYSQLGLAGADTVVVSPKNSGIKRARSLAEYLDSPIAIIDYAQDDSEREEGYVIGDVSGKKAILIDDILNTGKTFAEAAKILERAGATDIYAVASHGLFAGGAADVLETAPIKEIIVTDSVKTKNRVPENVTYLSASDLIAEAIIRIHERKPLSPLFSYKPKGKHDA</sequence>
<comment type="function">
    <text evidence="10 12">Involved in the biosynthesis of the central metabolite phospho-alpha-D-ribosyl-1-pyrophosphate (PRPP) via the transfer of pyrophosphoryl group from ATP to 1-hydroxyl of ribose-5-phosphate (Rib-5-P).</text>
</comment>
<dbReference type="GO" id="GO:0006164">
    <property type="term" value="P:purine nucleotide biosynthetic process"/>
    <property type="evidence" value="ECO:0007669"/>
    <property type="project" value="TreeGrafter"/>
</dbReference>
<comment type="catalytic activity">
    <reaction evidence="9 12">
        <text>D-ribose 5-phosphate + ATP = 5-phospho-alpha-D-ribose 1-diphosphate + AMP + H(+)</text>
        <dbReference type="Rhea" id="RHEA:15609"/>
        <dbReference type="ChEBI" id="CHEBI:15378"/>
        <dbReference type="ChEBI" id="CHEBI:30616"/>
        <dbReference type="ChEBI" id="CHEBI:58017"/>
        <dbReference type="ChEBI" id="CHEBI:78346"/>
        <dbReference type="ChEBI" id="CHEBI:456215"/>
        <dbReference type="EC" id="2.7.6.1"/>
    </reaction>
</comment>
<comment type="cofactor">
    <cofactor evidence="12">
        <name>Mg(2+)</name>
        <dbReference type="ChEBI" id="CHEBI:18420"/>
    </cofactor>
    <text evidence="12">Binds 1 Mg(2+) ion per subunit.</text>
</comment>
<dbReference type="Pfam" id="PF13793">
    <property type="entry name" value="Pribosyltran_N"/>
    <property type="match status" value="1"/>
</dbReference>
<keyword evidence="8 12" id="KW-0460">Magnesium</keyword>
<dbReference type="Pfam" id="PF14572">
    <property type="entry name" value="Pribosyl_synth"/>
    <property type="match status" value="1"/>
</dbReference>
<comment type="pathway">
    <text evidence="1 12">Metabolic intermediate biosynthesis; 5-phospho-alpha-D-ribose 1-diphosphate biosynthesis; 5-phospho-alpha-D-ribose 1-diphosphate from D-ribose 5-phosphate (route I): step 1/1.</text>
</comment>
<evidence type="ECO:0000256" key="11">
    <source>
        <dbReference type="ARBA" id="ARBA00061444"/>
    </source>
</evidence>
<dbReference type="AlphaFoldDB" id="A0A9X7X8Y5"/>
<dbReference type="GO" id="GO:0006015">
    <property type="term" value="P:5-phosphoribose 1-diphosphate biosynthetic process"/>
    <property type="evidence" value="ECO:0007669"/>
    <property type="project" value="UniProtKB-UniRule"/>
</dbReference>
<reference evidence="14 15" key="1">
    <citation type="submission" date="2018-10" db="EMBL/GenBank/DDBJ databases">
        <title>Comparative Genomics Analysis of the Streptococcus dysgalactiae subspecies dysgalactiae.</title>
        <authorList>
            <person name="Koh T.H."/>
            <person name="Abdul Rahman N."/>
            <person name="Sessions O.M."/>
        </authorList>
    </citation>
    <scope>NUCLEOTIDE SEQUENCE [LARGE SCALE GENOMIC DNA]</scope>
    <source>
        <strain evidence="14 15">DB60705-15</strain>
    </source>
</reference>
<evidence type="ECO:0000256" key="9">
    <source>
        <dbReference type="ARBA" id="ARBA00049535"/>
    </source>
</evidence>
<dbReference type="GO" id="GO:0016301">
    <property type="term" value="F:kinase activity"/>
    <property type="evidence" value="ECO:0007669"/>
    <property type="project" value="UniProtKB-KW"/>
</dbReference>
<evidence type="ECO:0000256" key="6">
    <source>
        <dbReference type="ARBA" id="ARBA00022777"/>
    </source>
</evidence>
<dbReference type="GO" id="GO:0004749">
    <property type="term" value="F:ribose phosphate diphosphokinase activity"/>
    <property type="evidence" value="ECO:0007669"/>
    <property type="project" value="UniProtKB-UniRule"/>
</dbReference>
<evidence type="ECO:0000259" key="13">
    <source>
        <dbReference type="Pfam" id="PF13793"/>
    </source>
</evidence>
<evidence type="ECO:0000256" key="3">
    <source>
        <dbReference type="ARBA" id="ARBA00022723"/>
    </source>
</evidence>
<feature type="binding site" evidence="12">
    <location>
        <begin position="229"/>
        <end position="233"/>
    </location>
    <ligand>
        <name>D-ribose 5-phosphate</name>
        <dbReference type="ChEBI" id="CHEBI:78346"/>
    </ligand>
</feature>
<comment type="subcellular location">
    <subcellularLocation>
        <location evidence="12">Cytoplasm</location>
    </subcellularLocation>
</comment>
<proteinExistence type="inferred from homology"/>
<keyword evidence="7 12" id="KW-0067">ATP-binding</keyword>
<evidence type="ECO:0000313" key="14">
    <source>
        <dbReference type="EMBL" id="QGH01981.1"/>
    </source>
</evidence>
<keyword evidence="2 12" id="KW-0808">Transferase</keyword>
<evidence type="ECO:0000256" key="2">
    <source>
        <dbReference type="ARBA" id="ARBA00022679"/>
    </source>
</evidence>
<dbReference type="InterPro" id="IPR037515">
    <property type="entry name" value="Rib-P_diPkinase_bac"/>
</dbReference>
<dbReference type="GO" id="GO:0005737">
    <property type="term" value="C:cytoplasm"/>
    <property type="evidence" value="ECO:0007669"/>
    <property type="project" value="UniProtKB-SubCell"/>
</dbReference>
<dbReference type="PANTHER" id="PTHR10210:SF41">
    <property type="entry name" value="RIBOSE-PHOSPHATE PYROPHOSPHOKINASE 1, CHLOROPLASTIC"/>
    <property type="match status" value="1"/>
</dbReference>
<feature type="binding site" evidence="12">
    <location>
        <begin position="102"/>
        <end position="103"/>
    </location>
    <ligand>
        <name>ATP</name>
        <dbReference type="ChEBI" id="CHEBI:30616"/>
    </ligand>
</feature>
<dbReference type="PROSITE" id="PS00114">
    <property type="entry name" value="PRPP_SYNTHASE"/>
    <property type="match status" value="1"/>
</dbReference>
<dbReference type="NCBIfam" id="TIGR01251">
    <property type="entry name" value="ribP_PPkin"/>
    <property type="match status" value="1"/>
</dbReference>
<name>A0A9X7X8Y5_STRDY</name>
<dbReference type="SMART" id="SM01400">
    <property type="entry name" value="Pribosyltran_N"/>
    <property type="match status" value="1"/>
</dbReference>
<keyword evidence="5 12" id="KW-0547">Nucleotide-binding</keyword>
<evidence type="ECO:0000256" key="1">
    <source>
        <dbReference type="ARBA" id="ARBA00004996"/>
    </source>
</evidence>
<organism evidence="14 15">
    <name type="scientific">Streptococcus dysgalactiae subsp. dysgalactiae</name>
    <dbReference type="NCBI Taxonomy" id="99822"/>
    <lineage>
        <taxon>Bacteria</taxon>
        <taxon>Bacillati</taxon>
        <taxon>Bacillota</taxon>
        <taxon>Bacilli</taxon>
        <taxon>Lactobacillales</taxon>
        <taxon>Streptococcaceae</taxon>
        <taxon>Streptococcus</taxon>
    </lineage>
</organism>
<accession>A0A9X7X8Y5</accession>
<dbReference type="InterPro" id="IPR000836">
    <property type="entry name" value="PRTase_dom"/>
</dbReference>
<dbReference type="RefSeq" id="WP_111716278.1">
    <property type="nucleotide sequence ID" value="NZ_CP033165.1"/>
</dbReference>
<dbReference type="EC" id="2.7.6.1" evidence="12"/>
<feature type="binding site" evidence="12">
    <location>
        <begin position="43"/>
        <end position="45"/>
    </location>
    <ligand>
        <name>ATP</name>
        <dbReference type="ChEBI" id="CHEBI:30616"/>
    </ligand>
</feature>
<dbReference type="GO" id="GO:0009156">
    <property type="term" value="P:ribonucleoside monophosphate biosynthetic process"/>
    <property type="evidence" value="ECO:0007669"/>
    <property type="project" value="InterPro"/>
</dbReference>
<comment type="subunit">
    <text evidence="12">Homohexamer.</text>
</comment>
<dbReference type="HAMAP" id="MF_00583_B">
    <property type="entry name" value="RibP_PPkinase_B"/>
    <property type="match status" value="1"/>
</dbReference>
<dbReference type="InterPro" id="IPR029099">
    <property type="entry name" value="Pribosyltran_N"/>
</dbReference>
<evidence type="ECO:0000256" key="5">
    <source>
        <dbReference type="ARBA" id="ARBA00022741"/>
    </source>
</evidence>
<evidence type="ECO:0000313" key="15">
    <source>
        <dbReference type="Proteomes" id="UP000347383"/>
    </source>
</evidence>
<gene>
    <name evidence="12" type="primary">prs</name>
    <name evidence="14" type="ORF">EA457_05220</name>
</gene>
<dbReference type="GO" id="GO:0002189">
    <property type="term" value="C:ribose phosphate diphosphokinase complex"/>
    <property type="evidence" value="ECO:0007669"/>
    <property type="project" value="TreeGrafter"/>
</dbReference>
<feature type="domain" description="Ribose-phosphate pyrophosphokinase N-terminal" evidence="13">
    <location>
        <begin position="10"/>
        <end position="126"/>
    </location>
</feature>